<evidence type="ECO:0000313" key="7">
    <source>
        <dbReference type="Proteomes" id="UP000003330"/>
    </source>
</evidence>
<evidence type="ECO:0000256" key="3">
    <source>
        <dbReference type="ARBA" id="ARBA00022729"/>
    </source>
</evidence>
<dbReference type="Proteomes" id="UP000003330">
    <property type="component" value="Unassembled WGS sequence"/>
</dbReference>
<feature type="domain" description="Gram-positive cocci surface proteins LPxTG" evidence="5">
    <location>
        <begin position="258"/>
        <end position="291"/>
    </location>
</feature>
<reference evidence="6 7" key="1">
    <citation type="journal article" date="2014" name="Int. J. Syst. Evol. Microbiol.">
        <title>Phylogenomics and the dynamic genome evolution of the genus Streptococcus.</title>
        <authorList>
            <consortium name="The Broad Institute Genome Sequencing Platform"/>
            <person name="Richards V.P."/>
            <person name="Palmer S.R."/>
            <person name="Pavinski Bitar P.D."/>
            <person name="Qin X."/>
            <person name="Weinstock G.M."/>
            <person name="Highlander S.K."/>
            <person name="Town C.D."/>
            <person name="Burne R.A."/>
            <person name="Stanhope M.J."/>
        </authorList>
    </citation>
    <scope>NUCLEOTIDE SEQUENCE [LARGE SCALE GENOMIC DNA]</scope>
    <source>
        <strain evidence="6 7">707-05</strain>
    </source>
</reference>
<dbReference type="EMBL" id="AEUX02000008">
    <property type="protein sequence ID" value="EHI68656.1"/>
    <property type="molecule type" value="Genomic_DNA"/>
</dbReference>
<sequence>MSNKKMYFSTILIWTALTCHTQLIKADQVLETMASVDQKVDLMPTNEGSAFHLEEKAAEVLHIIEEVAPETLSDQEKIERTELIQQFLDDLDAKDSDQELIVENSDTLSEPHVEINSPQAEDDFDLSTVFVAKLPTEEQINPLELDYYSSSEINKRYQAARQELQVKMTQFNKASKSFVNAISNRSHLKPSKLYLAAQHEKQKVEQLVLKSREAEQISQTPTSIINEFLSSINGEGDRISVPYNRKISFLKSTSRLQLPNTGEKTERLPQLLGMLLVTAGVVGQFLRIKRN</sequence>
<organism evidence="6 7">
    <name type="scientific">Streptococcus ictaluri 707-05</name>
    <dbReference type="NCBI Taxonomy" id="764299"/>
    <lineage>
        <taxon>Bacteria</taxon>
        <taxon>Bacillati</taxon>
        <taxon>Bacillota</taxon>
        <taxon>Bacilli</taxon>
        <taxon>Lactobacillales</taxon>
        <taxon>Streptococcaceae</taxon>
        <taxon>Streptococcus</taxon>
    </lineage>
</organism>
<comment type="caution">
    <text evidence="6">The sequence shown here is derived from an EMBL/GenBank/DDBJ whole genome shotgun (WGS) entry which is preliminary data.</text>
</comment>
<evidence type="ECO:0000256" key="4">
    <source>
        <dbReference type="ARBA" id="ARBA00023088"/>
    </source>
</evidence>
<evidence type="ECO:0000313" key="6">
    <source>
        <dbReference type="EMBL" id="EHI68656.1"/>
    </source>
</evidence>
<keyword evidence="3" id="KW-0732">Signal</keyword>
<accession>G5K5S8</accession>
<dbReference type="AlphaFoldDB" id="G5K5S8"/>
<evidence type="ECO:0000256" key="1">
    <source>
        <dbReference type="ARBA" id="ARBA00022512"/>
    </source>
</evidence>
<dbReference type="PROSITE" id="PS50847">
    <property type="entry name" value="GRAM_POS_ANCHORING"/>
    <property type="match status" value="1"/>
</dbReference>
<dbReference type="InterPro" id="IPR019931">
    <property type="entry name" value="LPXTG_anchor"/>
</dbReference>
<keyword evidence="7" id="KW-1185">Reference proteome</keyword>
<keyword evidence="2" id="KW-0964">Secreted</keyword>
<gene>
    <name evidence="6" type="ORF">STRIC_0415</name>
</gene>
<protein>
    <submittedName>
        <fullName evidence="6">LPXTG-motif cell wall anchor domain protein</fullName>
    </submittedName>
</protein>
<dbReference type="RefSeq" id="WP_008090661.1">
    <property type="nucleotide sequence ID" value="NZ_AEUX02000008.1"/>
</dbReference>
<keyword evidence="1" id="KW-0134">Cell wall</keyword>
<dbReference type="STRING" id="764299.STRIC_0415"/>
<keyword evidence="4" id="KW-0572">Peptidoglycan-anchor</keyword>
<dbReference type="OrthoDB" id="9989274at2"/>
<evidence type="ECO:0000256" key="2">
    <source>
        <dbReference type="ARBA" id="ARBA00022525"/>
    </source>
</evidence>
<name>G5K5S8_9STRE</name>
<dbReference type="NCBIfam" id="TIGR01167">
    <property type="entry name" value="LPXTG_anchor"/>
    <property type="match status" value="1"/>
</dbReference>
<evidence type="ECO:0000259" key="5">
    <source>
        <dbReference type="PROSITE" id="PS50847"/>
    </source>
</evidence>
<proteinExistence type="predicted"/>